<dbReference type="Proteomes" id="UP000175616">
    <property type="component" value="Unassembled WGS sequence"/>
</dbReference>
<name>A0A1E7YKW5_9PROT</name>
<sequence length="247" mass="28950">MLVDAEEKERLRLEMQQMQRRQLYYFLQMQEQIQAEAQRLVERFYARQKARSQAIRKESDLREWSDLSVQVRLLRGQQVTIHWRKKIWYRSSRDGKLHFQTEHITKPKGSRDYKKALAKHATSVEYDDVMALEDRFAELREYARRVHKMQVDLRKVSGQMDIALPESERTGKESESAWAIQERIGNLIALLKFRLWPNEREADRQADFVPMVDGAAGVRQDVDPRKVRAAVDALMAAHAALLSAITG</sequence>
<evidence type="ECO:0000313" key="2">
    <source>
        <dbReference type="Proteomes" id="UP000175616"/>
    </source>
</evidence>
<gene>
    <name evidence="1" type="ORF">BAE27_11725</name>
</gene>
<evidence type="ECO:0000313" key="1">
    <source>
        <dbReference type="EMBL" id="OFC30482.1"/>
    </source>
</evidence>
<dbReference type="RefSeq" id="WP_070113735.1">
    <property type="nucleotide sequence ID" value="NZ_LZYE01000332.1"/>
</dbReference>
<comment type="caution">
    <text evidence="1">The sequence shown here is derived from an EMBL/GenBank/DDBJ whole genome shotgun (WGS) entry which is preliminary data.</text>
</comment>
<accession>A0A1E7YKW5</accession>
<reference evidence="1 2" key="1">
    <citation type="submission" date="2016-06" db="EMBL/GenBank/DDBJ databases">
        <title>Gene turnover analysis identifies the evolutionary adaptation of the extremophile Acidithiobacillus caldus.</title>
        <authorList>
            <person name="Zhang X."/>
        </authorList>
    </citation>
    <scope>NUCLEOTIDE SEQUENCE [LARGE SCALE GENOMIC DNA]</scope>
    <source>
        <strain evidence="1 2">DX</strain>
    </source>
</reference>
<proteinExistence type="predicted"/>
<dbReference type="Pfam" id="PF19456">
    <property type="entry name" value="MobI"/>
    <property type="match status" value="1"/>
</dbReference>
<dbReference type="EMBL" id="LZYE01000332">
    <property type="protein sequence ID" value="OFC30482.1"/>
    <property type="molecule type" value="Genomic_DNA"/>
</dbReference>
<organism evidence="1 2">
    <name type="scientific">Acidithiobacillus caldus</name>
    <dbReference type="NCBI Taxonomy" id="33059"/>
    <lineage>
        <taxon>Bacteria</taxon>
        <taxon>Pseudomonadati</taxon>
        <taxon>Pseudomonadota</taxon>
        <taxon>Acidithiobacillia</taxon>
        <taxon>Acidithiobacillales</taxon>
        <taxon>Acidithiobacillaceae</taxon>
        <taxon>Acidithiobacillus</taxon>
    </lineage>
</organism>
<dbReference type="InterPro" id="IPR045809">
    <property type="entry name" value="MobI"/>
</dbReference>
<protein>
    <submittedName>
        <fullName evidence="1">Uncharacterized protein</fullName>
    </submittedName>
</protein>
<dbReference type="AlphaFoldDB" id="A0A1E7YKW5"/>